<gene>
    <name evidence="4" type="ordered locus">Fphi_1528</name>
</gene>
<dbReference type="AlphaFoldDB" id="B0TZA0"/>
<evidence type="ECO:0000259" key="3">
    <source>
        <dbReference type="Pfam" id="PF12161"/>
    </source>
</evidence>
<sequence length="106" mass="12388">MQSKINRITDILRRDDGISGAMHYTEQVSWILFLKFLNDYENEKSLEAELIGEEYIFVLDEKYRWNTWAAPKGADGKLDVINADSGDDLLEFVNKELFPYLKSFKC</sequence>
<dbReference type="Pfam" id="PF12161">
    <property type="entry name" value="HsdM_N"/>
    <property type="match status" value="1"/>
</dbReference>
<dbReference type="HOGENOM" id="CLU_155182_0_0_6"/>
<protein>
    <submittedName>
        <fullName evidence="4">Type I restriction-modification system, subunit M (Methyltransferase)</fullName>
    </submittedName>
</protein>
<dbReference type="InterPro" id="IPR022749">
    <property type="entry name" value="D12N6_MeTrfase_N"/>
</dbReference>
<accession>B0TZA0</accession>
<dbReference type="REBASE" id="17014">
    <property type="entry name" value="M.FphPORF1528P"/>
</dbReference>
<dbReference type="EMBL" id="CP000937">
    <property type="protein sequence ID" value="ABZ87753.1"/>
    <property type="molecule type" value="Genomic_DNA"/>
</dbReference>
<dbReference type="eggNOG" id="COG0286">
    <property type="taxonomic scope" value="Bacteria"/>
</dbReference>
<keyword evidence="4" id="KW-0489">Methyltransferase</keyword>
<name>B0TZA0_FRAP2</name>
<evidence type="ECO:0000256" key="1">
    <source>
        <dbReference type="ARBA" id="ARBA00006594"/>
    </source>
</evidence>
<dbReference type="InterPro" id="IPR038333">
    <property type="entry name" value="T1MK-like_N_sf"/>
</dbReference>
<dbReference type="SUPFAM" id="SSF53335">
    <property type="entry name" value="S-adenosyl-L-methionine-dependent methyltransferases"/>
    <property type="match status" value="1"/>
</dbReference>
<feature type="domain" description="N6 adenine-specific DNA methyltransferase N-terminal" evidence="3">
    <location>
        <begin position="1"/>
        <end position="103"/>
    </location>
</feature>
<keyword evidence="4" id="KW-0808">Transferase</keyword>
<dbReference type="GO" id="GO:0008168">
    <property type="term" value="F:methyltransferase activity"/>
    <property type="evidence" value="ECO:0007669"/>
    <property type="project" value="UniProtKB-KW"/>
</dbReference>
<dbReference type="InterPro" id="IPR029063">
    <property type="entry name" value="SAM-dependent_MTases_sf"/>
</dbReference>
<evidence type="ECO:0000313" key="4">
    <source>
        <dbReference type="EMBL" id="ABZ87753.1"/>
    </source>
</evidence>
<dbReference type="Gene3D" id="1.20.1260.30">
    <property type="match status" value="1"/>
</dbReference>
<keyword evidence="2" id="KW-0680">Restriction system</keyword>
<dbReference type="GO" id="GO:0032259">
    <property type="term" value="P:methylation"/>
    <property type="evidence" value="ECO:0007669"/>
    <property type="project" value="UniProtKB-KW"/>
</dbReference>
<dbReference type="KEGG" id="fph:Fphi_1528"/>
<comment type="similarity">
    <text evidence="1">Belongs to the N(4)/N(6)-methyltransferase family.</text>
</comment>
<evidence type="ECO:0000256" key="2">
    <source>
        <dbReference type="ARBA" id="ARBA00022747"/>
    </source>
</evidence>
<dbReference type="GO" id="GO:0009307">
    <property type="term" value="P:DNA restriction-modification system"/>
    <property type="evidence" value="ECO:0007669"/>
    <property type="project" value="UniProtKB-KW"/>
</dbReference>
<reference evidence="4" key="1">
    <citation type="submission" date="2009-01" db="EMBL/GenBank/DDBJ databases">
        <title>Complete sequence of chromosome of Francisella philomiragia subsp. philomiragia ATCC 25017.</title>
        <authorList>
            <consortium name="US DOE Joint Genome Institute"/>
            <person name="Copeland A."/>
            <person name="Lucas S."/>
            <person name="Lapidus A."/>
            <person name="Barry K."/>
            <person name="Detter J.C."/>
            <person name="Glavina del Rio T."/>
            <person name="Hammon N."/>
            <person name="Israni S."/>
            <person name="Dalin E."/>
            <person name="Tice H."/>
            <person name="Pitluck S."/>
            <person name="Chain P."/>
            <person name="Malfatti S."/>
            <person name="Shin M."/>
            <person name="Vergez L."/>
            <person name="Schmutz J."/>
            <person name="Larimer F."/>
            <person name="Land M."/>
            <person name="Hauser L."/>
            <person name="Richardson P."/>
        </authorList>
    </citation>
    <scope>NUCLEOTIDE SEQUENCE</scope>
    <source>
        <strain evidence="4">ATCC 25017</strain>
    </source>
</reference>
<proteinExistence type="inferred from homology"/>
<organism evidence="4">
    <name type="scientific">Francisella philomiragia subsp. philomiragia (strain ATCC 25017 / CCUG 19701 / FSC 153 / O#319-036)</name>
    <dbReference type="NCBI Taxonomy" id="484022"/>
    <lineage>
        <taxon>Bacteria</taxon>
        <taxon>Pseudomonadati</taxon>
        <taxon>Pseudomonadota</taxon>
        <taxon>Gammaproteobacteria</taxon>
        <taxon>Thiotrichales</taxon>
        <taxon>Francisellaceae</taxon>
        <taxon>Francisella</taxon>
    </lineage>
</organism>